<proteinExistence type="predicted"/>
<evidence type="ECO:0000313" key="1">
    <source>
        <dbReference type="EMBL" id="AFD08580.1"/>
    </source>
</evidence>
<dbReference type="KEGG" id="scn:Solca_3576"/>
<evidence type="ECO:0000313" key="2">
    <source>
        <dbReference type="Proteomes" id="UP000007590"/>
    </source>
</evidence>
<organism evidence="1 2">
    <name type="scientific">Solitalea canadensis (strain ATCC 29591 / DSM 3403 / JCM 21819 / LMG 8368 / NBRC 15130 / NCIMB 12057 / USAM 9D)</name>
    <name type="common">Flexibacter canadensis</name>
    <dbReference type="NCBI Taxonomy" id="929556"/>
    <lineage>
        <taxon>Bacteria</taxon>
        <taxon>Pseudomonadati</taxon>
        <taxon>Bacteroidota</taxon>
        <taxon>Sphingobacteriia</taxon>
        <taxon>Sphingobacteriales</taxon>
        <taxon>Sphingobacteriaceae</taxon>
        <taxon>Solitalea</taxon>
    </lineage>
</organism>
<keyword evidence="2" id="KW-1185">Reference proteome</keyword>
<gene>
    <name evidence="1" type="ordered locus">Solca_3576</name>
</gene>
<reference evidence="1" key="1">
    <citation type="submission" date="2012-02" db="EMBL/GenBank/DDBJ databases">
        <title>The complete genome of Solitalea canadensis DSM 3403.</title>
        <authorList>
            <consortium name="US DOE Joint Genome Institute (JGI-PGF)"/>
            <person name="Lucas S."/>
            <person name="Copeland A."/>
            <person name="Lapidus A."/>
            <person name="Glavina del Rio T."/>
            <person name="Dalin E."/>
            <person name="Tice H."/>
            <person name="Bruce D."/>
            <person name="Goodwin L."/>
            <person name="Pitluck S."/>
            <person name="Peters L."/>
            <person name="Ovchinnikova G."/>
            <person name="Lu M."/>
            <person name="Kyrpides N."/>
            <person name="Mavromatis K."/>
            <person name="Ivanova N."/>
            <person name="Brettin T."/>
            <person name="Detter J.C."/>
            <person name="Han C."/>
            <person name="Larimer F."/>
            <person name="Land M."/>
            <person name="Hauser L."/>
            <person name="Markowitz V."/>
            <person name="Cheng J.-F."/>
            <person name="Hugenholtz P."/>
            <person name="Woyke T."/>
            <person name="Wu D."/>
            <person name="Spring S."/>
            <person name="Schroeder M."/>
            <person name="Kopitz M."/>
            <person name="Brambilla E."/>
            <person name="Klenk H.-P."/>
            <person name="Eisen J.A."/>
        </authorList>
    </citation>
    <scope>NUCLEOTIDE SEQUENCE</scope>
    <source>
        <strain evidence="1">DSM 3403</strain>
    </source>
</reference>
<dbReference type="HOGENOM" id="CLU_3239718_0_0_10"/>
<dbReference type="STRING" id="929556.Solca_3576"/>
<sequence>MQTLTQGDLQTITGMQKNLTIANSFETNNVVNNINKMVKLISV</sequence>
<dbReference type="Proteomes" id="UP000007590">
    <property type="component" value="Chromosome"/>
</dbReference>
<accession>H8KSM9</accession>
<name>H8KSM9_SOLCM</name>
<dbReference type="EMBL" id="CP003349">
    <property type="protein sequence ID" value="AFD08580.1"/>
    <property type="molecule type" value="Genomic_DNA"/>
</dbReference>
<protein>
    <submittedName>
        <fullName evidence="1">Uncharacterized protein</fullName>
    </submittedName>
</protein>
<dbReference type="AlphaFoldDB" id="H8KSM9"/>